<dbReference type="EMBL" id="JMCB01000001">
    <property type="protein sequence ID" value="KFE72109.1"/>
    <property type="molecule type" value="Genomic_DNA"/>
</dbReference>
<dbReference type="Proteomes" id="UP000028725">
    <property type="component" value="Unassembled WGS sequence"/>
</dbReference>
<gene>
    <name evidence="2" type="ORF">DB31_0370</name>
</gene>
<name>A0A085WWP6_9BACT</name>
<dbReference type="GO" id="GO:0006310">
    <property type="term" value="P:DNA recombination"/>
    <property type="evidence" value="ECO:0007669"/>
    <property type="project" value="TreeGrafter"/>
</dbReference>
<reference evidence="2 3" key="1">
    <citation type="submission" date="2014-04" db="EMBL/GenBank/DDBJ databases">
        <title>Genome assembly of Hyalangium minutum DSM 14724.</title>
        <authorList>
            <person name="Sharma G."/>
            <person name="Subramanian S."/>
        </authorList>
    </citation>
    <scope>NUCLEOTIDE SEQUENCE [LARGE SCALE GENOMIC DNA]</scope>
    <source>
        <strain evidence="2 3">DSM 14724</strain>
    </source>
</reference>
<dbReference type="InterPro" id="IPR006842">
    <property type="entry name" value="Transposase_31"/>
</dbReference>
<dbReference type="PANTHER" id="PTHR34611:SF2">
    <property type="entry name" value="INACTIVE RECOMBINATION-PROMOTING NUCLEASE-LIKE PROTEIN RPNE-RELATED"/>
    <property type="match status" value="1"/>
</dbReference>
<dbReference type="AlphaFoldDB" id="A0A085WWP6"/>
<keyword evidence="3" id="KW-1185">Reference proteome</keyword>
<dbReference type="InterPro" id="IPR051699">
    <property type="entry name" value="Rpn/YhgA-like_nuclease"/>
</dbReference>
<dbReference type="STRING" id="394096.DB31_0370"/>
<organism evidence="2 3">
    <name type="scientific">Hyalangium minutum</name>
    <dbReference type="NCBI Taxonomy" id="394096"/>
    <lineage>
        <taxon>Bacteria</taxon>
        <taxon>Pseudomonadati</taxon>
        <taxon>Myxococcota</taxon>
        <taxon>Myxococcia</taxon>
        <taxon>Myxococcales</taxon>
        <taxon>Cystobacterineae</taxon>
        <taxon>Archangiaceae</taxon>
        <taxon>Hyalangium</taxon>
    </lineage>
</organism>
<evidence type="ECO:0000259" key="1">
    <source>
        <dbReference type="Pfam" id="PF04754"/>
    </source>
</evidence>
<evidence type="ECO:0000313" key="2">
    <source>
        <dbReference type="EMBL" id="KFE72109.1"/>
    </source>
</evidence>
<sequence length="324" mass="36905">MRFTFEHPERAAAELRAVLPPQVVAQIDWSSLRRESGSVVDEELRESQSDLLFSARLHGGEPLLLYLLLEHQSTVDRWMALRMLQYVVRQLVHWRQKHPKSEVLPVIIPVVMFHGANGGWTAARQLESLFPLPEGEATEWWRGVVPRFEYLVDDLTREREEALRARWGPPLVRLVLVLLRGGRSQELAQRLLAWKGLFAEVYATPEGPKELRAVVHYLLEVGGPGASHEVRRVLDSVAGEKQTEAWMKTMGQILREEGRAIGLEEGLLKGRALERAEGVLRILEVRGIAVTAKARQRVLACSDLDTLDRWFRRAATATRLSEVW</sequence>
<dbReference type="Pfam" id="PF04754">
    <property type="entry name" value="Transposase_31"/>
    <property type="match status" value="1"/>
</dbReference>
<comment type="caution">
    <text evidence="2">The sequence shown here is derived from an EMBL/GenBank/DDBJ whole genome shotgun (WGS) entry which is preliminary data.</text>
</comment>
<proteinExistence type="predicted"/>
<evidence type="ECO:0000313" key="3">
    <source>
        <dbReference type="Proteomes" id="UP000028725"/>
    </source>
</evidence>
<dbReference type="PANTHER" id="PTHR34611">
    <property type="match status" value="1"/>
</dbReference>
<protein>
    <recommendedName>
        <fullName evidence="1">Transposase (putative) YhgA-like domain-containing protein</fullName>
    </recommendedName>
</protein>
<dbReference type="GO" id="GO:1990238">
    <property type="term" value="F:double-stranded DNA endonuclease activity"/>
    <property type="evidence" value="ECO:0007669"/>
    <property type="project" value="TreeGrafter"/>
</dbReference>
<feature type="domain" description="Transposase (putative) YhgA-like" evidence="1">
    <location>
        <begin position="2"/>
        <end position="206"/>
    </location>
</feature>
<accession>A0A085WWP6</accession>